<dbReference type="Gene3D" id="1.25.40.10">
    <property type="entry name" value="Tetratricopeptide repeat domain"/>
    <property type="match status" value="1"/>
</dbReference>
<dbReference type="AlphaFoldDB" id="A0A848M7T7"/>
<gene>
    <name evidence="1" type="ORF">HII30_13135</name>
</gene>
<name>A0A848M7T7_PAELE</name>
<dbReference type="Proteomes" id="UP000565468">
    <property type="component" value="Unassembled WGS sequence"/>
</dbReference>
<reference evidence="1 2" key="1">
    <citation type="submission" date="2020-04" db="EMBL/GenBank/DDBJ databases">
        <title>Paenibacillus algicola sp. nov., a novel marine bacterium producing alginate lyase.</title>
        <authorList>
            <person name="Huang H."/>
        </authorList>
    </citation>
    <scope>NUCLEOTIDE SEQUENCE [LARGE SCALE GENOMIC DNA]</scope>
    <source>
        <strain evidence="1 2">L7-75</strain>
    </source>
</reference>
<comment type="caution">
    <text evidence="1">The sequence shown here is derived from an EMBL/GenBank/DDBJ whole genome shotgun (WGS) entry which is preliminary data.</text>
</comment>
<evidence type="ECO:0000313" key="2">
    <source>
        <dbReference type="Proteomes" id="UP000565468"/>
    </source>
</evidence>
<accession>A0A848M7T7</accession>
<dbReference type="EMBL" id="JABBPN010000011">
    <property type="protein sequence ID" value="NMO96715.1"/>
    <property type="molecule type" value="Genomic_DNA"/>
</dbReference>
<sequence length="190" mass="21760">MNDALEDEPYNKGMLNRLMQGYELRGEQDKAYKVPKDNAYKFNLDIEWHEKMINQALELGYQALGAGGTEEKDKYFREGTATFEKVQEGIKYLATLPEGQMQGRPFENTPDMILNTGKMYFMMNQPEQAAAALQLGLQDDLSQTVHQDIAAWYLASLQKQGQEDPELLNKLKQVDPTAEEKIQNWTQIGF</sequence>
<proteinExistence type="predicted"/>
<evidence type="ECO:0000313" key="1">
    <source>
        <dbReference type="EMBL" id="NMO96715.1"/>
    </source>
</evidence>
<evidence type="ECO:0008006" key="3">
    <source>
        <dbReference type="Google" id="ProtNLM"/>
    </source>
</evidence>
<keyword evidence="2" id="KW-1185">Reference proteome</keyword>
<dbReference type="InterPro" id="IPR011990">
    <property type="entry name" value="TPR-like_helical_dom_sf"/>
</dbReference>
<protein>
    <recommendedName>
        <fullName evidence="3">Tetratricopeptide repeat protein</fullName>
    </recommendedName>
</protein>
<organism evidence="1 2">
    <name type="scientific">Paenibacillus lemnae</name>
    <dbReference type="NCBI Taxonomy" id="1330551"/>
    <lineage>
        <taxon>Bacteria</taxon>
        <taxon>Bacillati</taxon>
        <taxon>Bacillota</taxon>
        <taxon>Bacilli</taxon>
        <taxon>Bacillales</taxon>
        <taxon>Paenibacillaceae</taxon>
        <taxon>Paenibacillus</taxon>
    </lineage>
</organism>